<reference evidence="1" key="1">
    <citation type="submission" date="2022-11" db="EMBL/GenBank/DDBJ databases">
        <title>Lacinutrix neustonica HL-RS19T sp. nov., isolated from the surface microlayer sample of brackish Lake Shihwa.</title>
        <authorList>
            <person name="Choi J.Y."/>
            <person name="Hwang C.Y."/>
        </authorList>
    </citation>
    <scope>NUCLEOTIDE SEQUENCE</scope>
    <source>
        <strain evidence="1">HL-RS19</strain>
    </source>
</reference>
<dbReference type="KEGG" id="lnu:N7U66_15750"/>
<accession>A0A9E8SDQ3</accession>
<dbReference type="EMBL" id="CP113088">
    <property type="protein sequence ID" value="WAC01459.1"/>
    <property type="molecule type" value="Genomic_DNA"/>
</dbReference>
<sequence>MNYNVTTGKPYIIDSISTKISTTIIDSLYKLSANKSFIELNRQYKSVDAVNERERITDHMRNSGVYHFSQDHIYLEYDTIGKTKKVKLEIQISDRQIRFEDTTLTEPFKIYKVKEVNIFTDSRL</sequence>
<organism evidence="1 2">
    <name type="scientific">Lacinutrix neustonica</name>
    <dbReference type="NCBI Taxonomy" id="2980107"/>
    <lineage>
        <taxon>Bacteria</taxon>
        <taxon>Pseudomonadati</taxon>
        <taxon>Bacteroidota</taxon>
        <taxon>Flavobacteriia</taxon>
        <taxon>Flavobacteriales</taxon>
        <taxon>Flavobacteriaceae</taxon>
        <taxon>Lacinutrix</taxon>
    </lineage>
</organism>
<evidence type="ECO:0000313" key="2">
    <source>
        <dbReference type="Proteomes" id="UP001164705"/>
    </source>
</evidence>
<proteinExistence type="predicted"/>
<dbReference type="RefSeq" id="WP_267676072.1">
    <property type="nucleotide sequence ID" value="NZ_CP113088.1"/>
</dbReference>
<evidence type="ECO:0000313" key="1">
    <source>
        <dbReference type="EMBL" id="WAC01459.1"/>
    </source>
</evidence>
<keyword evidence="2" id="KW-1185">Reference proteome</keyword>
<gene>
    <name evidence="1" type="ORF">N7U66_15750</name>
</gene>
<dbReference type="Proteomes" id="UP001164705">
    <property type="component" value="Chromosome"/>
</dbReference>
<protein>
    <submittedName>
        <fullName evidence="1">Uncharacterized protein</fullName>
    </submittedName>
</protein>
<name>A0A9E8SDQ3_9FLAO</name>
<dbReference type="AlphaFoldDB" id="A0A9E8SDQ3"/>